<protein>
    <submittedName>
        <fullName evidence="1">Uncharacterized protein</fullName>
    </submittedName>
</protein>
<geneLocation type="plasmid" evidence="2">
    <name>pyee5</name>
</geneLocation>
<sequence>MYGVSGDCELQGINDDRRPYFTVIEAYAKERFQQLARKVVARLQRREATGLLEGKVLEPRTLWDEVSWLLKEGYETATVDDPFNTTINIFCGIVLEEVRDAEAVLLTCIAAAPVEDQDMTLMPGRDDLELRRVLRAYVLEKACARDMTKFEVC</sequence>
<keyword evidence="1" id="KW-0614">Plasmid</keyword>
<dbReference type="Proteomes" id="UP000272010">
    <property type="component" value="Plasmid pYEE5"/>
</dbReference>
<name>A0A386UV37_9RHOB</name>
<organism evidence="1 2">
    <name type="scientific">Paracoccus yeei</name>
    <dbReference type="NCBI Taxonomy" id="147645"/>
    <lineage>
        <taxon>Bacteria</taxon>
        <taxon>Pseudomonadati</taxon>
        <taxon>Pseudomonadota</taxon>
        <taxon>Alphaproteobacteria</taxon>
        <taxon>Rhodobacterales</taxon>
        <taxon>Paracoccaceae</taxon>
        <taxon>Paracoccus</taxon>
    </lineage>
</organism>
<dbReference type="EMBL" id="CP031083">
    <property type="protein sequence ID" value="AYF04188.1"/>
    <property type="molecule type" value="Genomic_DNA"/>
</dbReference>
<accession>A0A386UV37</accession>
<proteinExistence type="predicted"/>
<gene>
    <name evidence="1" type="ORF">PY32053_04700</name>
</gene>
<evidence type="ECO:0000313" key="2">
    <source>
        <dbReference type="Proteomes" id="UP000272010"/>
    </source>
</evidence>
<dbReference type="AlphaFoldDB" id="A0A386UV37"/>
<evidence type="ECO:0000313" key="1">
    <source>
        <dbReference type="EMBL" id="AYF04188.1"/>
    </source>
</evidence>
<reference evidence="2" key="1">
    <citation type="submission" date="2018-07" db="EMBL/GenBank/DDBJ databases">
        <title>Genome Structure of the Opportunistic Pathogen Paracoccus yeei (Alphaproteobacteria) and Identification of Putative Virulence Factors.</title>
        <authorList>
            <person name="Lasek R."/>
            <person name="Szuplewska M."/>
            <person name="Mitura M."/>
            <person name="Decewicz P."/>
            <person name="Chmielowska C."/>
            <person name="Pawlot A."/>
            <person name="Sentkowska D."/>
            <person name="Czarnecki J."/>
            <person name="Bartosik D."/>
        </authorList>
    </citation>
    <scope>NUCLEOTIDE SEQUENCE [LARGE SCALE GENOMIC DNA]</scope>
    <source>
        <strain evidence="2">CCUG 32053</strain>
        <plasmid evidence="2">pyee5</plasmid>
    </source>
</reference>